<protein>
    <submittedName>
        <fullName evidence="2">Uncharacterized protein</fullName>
    </submittedName>
</protein>
<keyword evidence="1" id="KW-0472">Membrane</keyword>
<accession>A0A8D8T9D5</accession>
<feature type="transmembrane region" description="Helical" evidence="1">
    <location>
        <begin position="20"/>
        <end position="40"/>
    </location>
</feature>
<evidence type="ECO:0000256" key="1">
    <source>
        <dbReference type="SAM" id="Phobius"/>
    </source>
</evidence>
<dbReference type="EMBL" id="HBUF01267356">
    <property type="protein sequence ID" value="CAG6684426.1"/>
    <property type="molecule type" value="Transcribed_RNA"/>
</dbReference>
<reference evidence="2" key="1">
    <citation type="submission" date="2021-05" db="EMBL/GenBank/DDBJ databases">
        <authorList>
            <person name="Alioto T."/>
            <person name="Alioto T."/>
            <person name="Gomez Garrido J."/>
        </authorList>
    </citation>
    <scope>NUCLEOTIDE SEQUENCE</scope>
</reference>
<name>A0A8D8T9D5_9HEMI</name>
<organism evidence="2">
    <name type="scientific">Cacopsylla melanoneura</name>
    <dbReference type="NCBI Taxonomy" id="428564"/>
    <lineage>
        <taxon>Eukaryota</taxon>
        <taxon>Metazoa</taxon>
        <taxon>Ecdysozoa</taxon>
        <taxon>Arthropoda</taxon>
        <taxon>Hexapoda</taxon>
        <taxon>Insecta</taxon>
        <taxon>Pterygota</taxon>
        <taxon>Neoptera</taxon>
        <taxon>Paraneoptera</taxon>
        <taxon>Hemiptera</taxon>
        <taxon>Sternorrhyncha</taxon>
        <taxon>Psylloidea</taxon>
        <taxon>Psyllidae</taxon>
        <taxon>Psyllinae</taxon>
        <taxon>Cacopsylla</taxon>
    </lineage>
</organism>
<sequence>MDQLESSNPVDRILVHNILFIIHFSPSLPLSLSFFSLLFPTYPQIFPLFLRFFLTFSLFSSAFPFTPIFFPLFLLISLFSSLFPSFSSTFPSRFTLFSFLYFSCYPFIHHSDYSAGKEVSLGDYFHHIFFEDKFKTNKLGYRVVGTKSLGRITILWL</sequence>
<dbReference type="AlphaFoldDB" id="A0A8D8T9D5"/>
<keyword evidence="1" id="KW-1133">Transmembrane helix</keyword>
<keyword evidence="1" id="KW-0812">Transmembrane</keyword>
<feature type="transmembrane region" description="Helical" evidence="1">
    <location>
        <begin position="52"/>
        <end position="78"/>
    </location>
</feature>
<evidence type="ECO:0000313" key="2">
    <source>
        <dbReference type="EMBL" id="CAG6684426.1"/>
    </source>
</evidence>
<proteinExistence type="predicted"/>